<dbReference type="InterPro" id="IPR016186">
    <property type="entry name" value="C-type_lectin-like/link_sf"/>
</dbReference>
<feature type="signal peptide" evidence="1">
    <location>
        <begin position="1"/>
        <end position="19"/>
    </location>
</feature>
<evidence type="ECO:0000313" key="4">
    <source>
        <dbReference type="Proteomes" id="UP000230750"/>
    </source>
</evidence>
<keyword evidence="1" id="KW-0732">Signal</keyword>
<dbReference type="PROSITE" id="PS51257">
    <property type="entry name" value="PROKAR_LIPOPROTEIN"/>
    <property type="match status" value="1"/>
</dbReference>
<keyword evidence="4" id="KW-1185">Reference proteome</keyword>
<name>A0A2G8LMG7_STIJA</name>
<feature type="domain" description="C-type lectin" evidence="2">
    <location>
        <begin position="28"/>
        <end position="152"/>
    </location>
</feature>
<dbReference type="Gene3D" id="3.10.100.10">
    <property type="entry name" value="Mannose-Binding Protein A, subunit A"/>
    <property type="match status" value="1"/>
</dbReference>
<feature type="chain" id="PRO_5013614161" description="C-type lectin domain-containing protein" evidence="1">
    <location>
        <begin position="20"/>
        <end position="168"/>
    </location>
</feature>
<comment type="caution">
    <text evidence="3">The sequence shown here is derived from an EMBL/GenBank/DDBJ whole genome shotgun (WGS) entry which is preliminary data.</text>
</comment>
<dbReference type="SMART" id="SM00034">
    <property type="entry name" value="CLECT"/>
    <property type="match status" value="1"/>
</dbReference>
<dbReference type="OrthoDB" id="418245at2759"/>
<dbReference type="EMBL" id="MRZV01000032">
    <property type="protein sequence ID" value="PIK61424.1"/>
    <property type="molecule type" value="Genomic_DNA"/>
</dbReference>
<gene>
    <name evidence="3" type="ORF">BSL78_01645</name>
</gene>
<dbReference type="InterPro" id="IPR016187">
    <property type="entry name" value="CTDL_fold"/>
</dbReference>
<proteinExistence type="predicted"/>
<dbReference type="PANTHER" id="PTHR22803">
    <property type="entry name" value="MANNOSE, PHOSPHOLIPASE, LECTIN RECEPTOR RELATED"/>
    <property type="match status" value="1"/>
</dbReference>
<reference evidence="3 4" key="1">
    <citation type="journal article" date="2017" name="PLoS Biol.">
        <title>The sea cucumber genome provides insights into morphological evolution and visceral regeneration.</title>
        <authorList>
            <person name="Zhang X."/>
            <person name="Sun L."/>
            <person name="Yuan J."/>
            <person name="Sun Y."/>
            <person name="Gao Y."/>
            <person name="Zhang L."/>
            <person name="Li S."/>
            <person name="Dai H."/>
            <person name="Hamel J.F."/>
            <person name="Liu C."/>
            <person name="Yu Y."/>
            <person name="Liu S."/>
            <person name="Lin W."/>
            <person name="Guo K."/>
            <person name="Jin S."/>
            <person name="Xu P."/>
            <person name="Storey K.B."/>
            <person name="Huan P."/>
            <person name="Zhang T."/>
            <person name="Zhou Y."/>
            <person name="Zhang J."/>
            <person name="Lin C."/>
            <person name="Li X."/>
            <person name="Xing L."/>
            <person name="Huo D."/>
            <person name="Sun M."/>
            <person name="Wang L."/>
            <person name="Mercier A."/>
            <person name="Li F."/>
            <person name="Yang H."/>
            <person name="Xiang J."/>
        </authorList>
    </citation>
    <scope>NUCLEOTIDE SEQUENCE [LARGE SCALE GENOMIC DNA]</scope>
    <source>
        <strain evidence="3">Shaxun</strain>
        <tissue evidence="3">Muscle</tissue>
    </source>
</reference>
<dbReference type="InterPro" id="IPR001304">
    <property type="entry name" value="C-type_lectin-like"/>
</dbReference>
<dbReference type="SUPFAM" id="SSF56436">
    <property type="entry name" value="C-type lectin-like"/>
    <property type="match status" value="1"/>
</dbReference>
<protein>
    <recommendedName>
        <fullName evidence="2">C-type lectin domain-containing protein</fullName>
    </recommendedName>
</protein>
<evidence type="ECO:0000256" key="1">
    <source>
        <dbReference type="SAM" id="SignalP"/>
    </source>
</evidence>
<evidence type="ECO:0000313" key="3">
    <source>
        <dbReference type="EMBL" id="PIK61424.1"/>
    </source>
</evidence>
<accession>A0A2G8LMG7</accession>
<sequence length="168" mass="19126">MFGKVFFTVLATSVACSFAACPSLWTEFDGTCYRYIGNPILNWQDAEAFCVMEGSHLVSIHSQAEYDFVLTYWRSARDEVKNLDIYPFKGAAKSPFLHIGLNDKMTNGDFVWTDNTEVVFTDWMPRNPTLSETEEGVMIWDRPIPNAGLWNDIPSRGVVLRSAFMCKK</sequence>
<evidence type="ECO:0000259" key="2">
    <source>
        <dbReference type="PROSITE" id="PS50041"/>
    </source>
</evidence>
<dbReference type="PROSITE" id="PS50041">
    <property type="entry name" value="C_TYPE_LECTIN_2"/>
    <property type="match status" value="1"/>
</dbReference>
<dbReference type="InterPro" id="IPR050111">
    <property type="entry name" value="C-type_lectin/snaclec_domain"/>
</dbReference>
<dbReference type="Proteomes" id="UP000230750">
    <property type="component" value="Unassembled WGS sequence"/>
</dbReference>
<dbReference type="Pfam" id="PF00059">
    <property type="entry name" value="Lectin_C"/>
    <property type="match status" value="1"/>
</dbReference>
<organism evidence="3 4">
    <name type="scientific">Stichopus japonicus</name>
    <name type="common">Sea cucumber</name>
    <dbReference type="NCBI Taxonomy" id="307972"/>
    <lineage>
        <taxon>Eukaryota</taxon>
        <taxon>Metazoa</taxon>
        <taxon>Echinodermata</taxon>
        <taxon>Eleutherozoa</taxon>
        <taxon>Echinozoa</taxon>
        <taxon>Holothuroidea</taxon>
        <taxon>Aspidochirotacea</taxon>
        <taxon>Aspidochirotida</taxon>
        <taxon>Stichopodidae</taxon>
        <taxon>Apostichopus</taxon>
    </lineage>
</organism>
<dbReference type="AlphaFoldDB" id="A0A2G8LMG7"/>